<accession>A0AAV7E182</accession>
<dbReference type="EMBL" id="JAINDJ010000007">
    <property type="protein sequence ID" value="KAG9441132.1"/>
    <property type="molecule type" value="Genomic_DNA"/>
</dbReference>
<evidence type="ECO:0000313" key="2">
    <source>
        <dbReference type="EMBL" id="KAG9441132.1"/>
    </source>
</evidence>
<dbReference type="AlphaFoldDB" id="A0AAV7E182"/>
<evidence type="ECO:0000256" key="1">
    <source>
        <dbReference type="SAM" id="MobiDB-lite"/>
    </source>
</evidence>
<proteinExistence type="predicted"/>
<evidence type="ECO:0000313" key="3">
    <source>
        <dbReference type="Proteomes" id="UP000825729"/>
    </source>
</evidence>
<dbReference type="InterPro" id="IPR018930">
    <property type="entry name" value="LEA-18"/>
</dbReference>
<name>A0AAV7E182_ARIFI</name>
<dbReference type="Proteomes" id="UP000825729">
    <property type="component" value="Unassembled WGS sequence"/>
</dbReference>
<protein>
    <submittedName>
        <fullName evidence="2">Uncharacterized protein</fullName>
    </submittedName>
</protein>
<dbReference type="Pfam" id="PF10714">
    <property type="entry name" value="LEA_6"/>
    <property type="match status" value="1"/>
</dbReference>
<reference evidence="2 3" key="1">
    <citation type="submission" date="2021-07" db="EMBL/GenBank/DDBJ databases">
        <title>The Aristolochia fimbriata genome: insights into angiosperm evolution, floral development and chemical biosynthesis.</title>
        <authorList>
            <person name="Jiao Y."/>
        </authorList>
    </citation>
    <scope>NUCLEOTIDE SEQUENCE [LARGE SCALE GENOMIC DNA]</scope>
    <source>
        <strain evidence="2">IBCAS-2021</strain>
        <tissue evidence="2">Leaf</tissue>
    </source>
</reference>
<keyword evidence="3" id="KW-1185">Reference proteome</keyword>
<sequence>MGSVQLRREDGEKVELPLESSPYVKYSGLEEYKMAGYGTAGHVEPVNMPRGRGGGGTDGPTLSGSGMSERQAKVMDAVSSMGMP</sequence>
<feature type="region of interest" description="Disordered" evidence="1">
    <location>
        <begin position="42"/>
        <end position="84"/>
    </location>
</feature>
<comment type="caution">
    <text evidence="2">The sequence shown here is derived from an EMBL/GenBank/DDBJ whole genome shotgun (WGS) entry which is preliminary data.</text>
</comment>
<gene>
    <name evidence="2" type="ORF">H6P81_016986</name>
</gene>
<organism evidence="2 3">
    <name type="scientific">Aristolochia fimbriata</name>
    <name type="common">White veined hardy Dutchman's pipe vine</name>
    <dbReference type="NCBI Taxonomy" id="158543"/>
    <lineage>
        <taxon>Eukaryota</taxon>
        <taxon>Viridiplantae</taxon>
        <taxon>Streptophyta</taxon>
        <taxon>Embryophyta</taxon>
        <taxon>Tracheophyta</taxon>
        <taxon>Spermatophyta</taxon>
        <taxon>Magnoliopsida</taxon>
        <taxon>Magnoliidae</taxon>
        <taxon>Piperales</taxon>
        <taxon>Aristolochiaceae</taxon>
        <taxon>Aristolochia</taxon>
    </lineage>
</organism>